<accession>A0ABT6MSF5</accession>
<gene>
    <name evidence="1" type="ORF">QF205_10980</name>
</gene>
<dbReference type="EMBL" id="JARYGX010000021">
    <property type="protein sequence ID" value="MDH7453586.1"/>
    <property type="molecule type" value="Genomic_DNA"/>
</dbReference>
<dbReference type="Proteomes" id="UP001160550">
    <property type="component" value="Unassembled WGS sequence"/>
</dbReference>
<reference evidence="1" key="2">
    <citation type="submission" date="2023-04" db="EMBL/GenBank/DDBJ databases">
        <authorList>
            <person name="Sun J.-Q."/>
        </authorList>
    </citation>
    <scope>NUCLEOTIDE SEQUENCE</scope>
    <source>
        <strain evidence="1">CC-YY355</strain>
    </source>
</reference>
<proteinExistence type="predicted"/>
<name>A0ABT6MSF5_9GAMM</name>
<evidence type="ECO:0000313" key="1">
    <source>
        <dbReference type="EMBL" id="MDH7453586.1"/>
    </source>
</evidence>
<comment type="caution">
    <text evidence="1">The sequence shown here is derived from an EMBL/GenBank/DDBJ whole genome shotgun (WGS) entry which is preliminary data.</text>
</comment>
<organism evidence="1 2">
    <name type="scientific">Luteimonas composti</name>
    <dbReference type="NCBI Taxonomy" id="398257"/>
    <lineage>
        <taxon>Bacteria</taxon>
        <taxon>Pseudomonadati</taxon>
        <taxon>Pseudomonadota</taxon>
        <taxon>Gammaproteobacteria</taxon>
        <taxon>Lysobacterales</taxon>
        <taxon>Lysobacteraceae</taxon>
        <taxon>Luteimonas</taxon>
    </lineage>
</organism>
<protein>
    <submittedName>
        <fullName evidence="1">Uncharacterized protein</fullName>
    </submittedName>
</protein>
<evidence type="ECO:0000313" key="2">
    <source>
        <dbReference type="Proteomes" id="UP001160550"/>
    </source>
</evidence>
<sequence length="47" mass="5685">MTFAQLRLYTRAAARLYREQLRDQAINARAAQYDKDSWQKYLKAFDE</sequence>
<reference evidence="1" key="1">
    <citation type="journal article" date="2007" name="Int. J. Syst. Evol. Microbiol.">
        <title>Luteimonas composti sp. nov., a moderately thermophilic bacterium isolated from food waste.</title>
        <authorList>
            <person name="Young C.C."/>
            <person name="Kampfer P."/>
            <person name="Chen W.M."/>
            <person name="Yen W.S."/>
            <person name="Arun A.B."/>
            <person name="Lai W.A."/>
            <person name="Shen F.T."/>
            <person name="Rekha P.D."/>
            <person name="Lin K.Y."/>
            <person name="Chou J.H."/>
        </authorList>
    </citation>
    <scope>NUCLEOTIDE SEQUENCE</scope>
    <source>
        <strain evidence="1">CC-YY355</strain>
    </source>
</reference>
<dbReference type="RefSeq" id="WP_280942805.1">
    <property type="nucleotide sequence ID" value="NZ_JARYGX010000021.1"/>
</dbReference>
<keyword evidence="2" id="KW-1185">Reference proteome</keyword>